<dbReference type="Gene3D" id="1.50.10.20">
    <property type="match status" value="1"/>
</dbReference>
<feature type="compositionally biased region" description="Polar residues" evidence="1">
    <location>
        <begin position="560"/>
        <end position="570"/>
    </location>
</feature>
<keyword evidence="2" id="KW-0812">Transmembrane</keyword>
<sequence>MLRLTFGLTTVILSFCKPSRLQTFSVPALWRKPDSDYTLSDLDKFAQGIIDVISPDIDDNTGLHHDLDFFQNANFMLEMAIHDILIAGNLNQGIVTHSIQTTGSLNPLFWASKSEYVPITTSGYQRENSDALAWSLATHAAYRTYLVPEFLTLAISIWDSVSLYQITEEHATSGSHPLKQHKFQSTCNGGTVILPKEFLPLFMPSKSRLQEECFVNAADDTSINGISVCAFLVLSARLYETTNDTKYAKAADLSIQFISSHMYDGKIIWDTIFLEDCKHASLVASYNSGLFIEGLSIHAKMTQDPALNSMLHTVLWSVVNNALWTSQNGIMTEGTLLTTFLSFCSDVSLDMNKSPSPITFKNDYECGRKGMMSEYAALEVFIAAIGFASTTNGTSSGSSPNASLSSLIPTTEPSSTPRTGGPNSSMSPAKVGLIVGAVILAMFTLIVVALFQKRRIRRTISSLSRGRRRSSHSRYSIDPFNLPSPAVVYLTPETSRQDKARYGVVSTQLPGELDLEAQHDGQPPPKESVTPGQQVPLAKANRIQQAVRNDAPPSGKPMHASNQVIAIQTPESEENSQRGCLPPYIDGHD</sequence>
<name>A0AAD5YDZ6_9APHY</name>
<dbReference type="InterPro" id="IPR008928">
    <property type="entry name" value="6-hairpin_glycosidase_sf"/>
</dbReference>
<dbReference type="InterPro" id="IPR005198">
    <property type="entry name" value="Glyco_hydro_76"/>
</dbReference>
<feature type="compositionally biased region" description="Polar residues" evidence="1">
    <location>
        <begin position="408"/>
        <end position="427"/>
    </location>
</feature>
<feature type="compositionally biased region" description="Low complexity" evidence="1">
    <location>
        <begin position="395"/>
        <end position="407"/>
    </location>
</feature>
<evidence type="ECO:0000256" key="1">
    <source>
        <dbReference type="SAM" id="MobiDB-lite"/>
    </source>
</evidence>
<dbReference type="AlphaFoldDB" id="A0AAD5YDZ6"/>
<organism evidence="3 4">
    <name type="scientific">Meripilus lineatus</name>
    <dbReference type="NCBI Taxonomy" id="2056292"/>
    <lineage>
        <taxon>Eukaryota</taxon>
        <taxon>Fungi</taxon>
        <taxon>Dikarya</taxon>
        <taxon>Basidiomycota</taxon>
        <taxon>Agaricomycotina</taxon>
        <taxon>Agaricomycetes</taxon>
        <taxon>Polyporales</taxon>
        <taxon>Meripilaceae</taxon>
        <taxon>Meripilus</taxon>
    </lineage>
</organism>
<evidence type="ECO:0000313" key="3">
    <source>
        <dbReference type="EMBL" id="KAJ3477100.1"/>
    </source>
</evidence>
<dbReference type="GO" id="GO:0005975">
    <property type="term" value="P:carbohydrate metabolic process"/>
    <property type="evidence" value="ECO:0007669"/>
    <property type="project" value="InterPro"/>
</dbReference>
<evidence type="ECO:0008006" key="5">
    <source>
        <dbReference type="Google" id="ProtNLM"/>
    </source>
</evidence>
<gene>
    <name evidence="3" type="ORF">NLI96_g10698</name>
</gene>
<comment type="caution">
    <text evidence="3">The sequence shown here is derived from an EMBL/GenBank/DDBJ whole genome shotgun (WGS) entry which is preliminary data.</text>
</comment>
<keyword evidence="2" id="KW-1133">Transmembrane helix</keyword>
<reference evidence="3" key="1">
    <citation type="submission" date="2022-07" db="EMBL/GenBank/DDBJ databases">
        <title>Genome Sequence of Physisporinus lineatus.</title>
        <authorList>
            <person name="Buettner E."/>
        </authorList>
    </citation>
    <scope>NUCLEOTIDE SEQUENCE</scope>
    <source>
        <strain evidence="3">VT162</strain>
    </source>
</reference>
<dbReference type="SUPFAM" id="SSF48208">
    <property type="entry name" value="Six-hairpin glycosidases"/>
    <property type="match status" value="1"/>
</dbReference>
<feature type="transmembrane region" description="Helical" evidence="2">
    <location>
        <begin position="431"/>
        <end position="451"/>
    </location>
</feature>
<feature type="region of interest" description="Disordered" evidence="1">
    <location>
        <begin position="395"/>
        <end position="427"/>
    </location>
</feature>
<dbReference type="EMBL" id="JANAWD010000631">
    <property type="protein sequence ID" value="KAJ3477100.1"/>
    <property type="molecule type" value="Genomic_DNA"/>
</dbReference>
<keyword evidence="2" id="KW-0472">Membrane</keyword>
<dbReference type="Proteomes" id="UP001212997">
    <property type="component" value="Unassembled WGS sequence"/>
</dbReference>
<protein>
    <recommendedName>
        <fullName evidence="5">Glycoside hydrolase family 76 protein</fullName>
    </recommendedName>
</protein>
<keyword evidence="4" id="KW-1185">Reference proteome</keyword>
<evidence type="ECO:0000313" key="4">
    <source>
        <dbReference type="Proteomes" id="UP001212997"/>
    </source>
</evidence>
<proteinExistence type="predicted"/>
<feature type="region of interest" description="Disordered" evidence="1">
    <location>
        <begin position="541"/>
        <end position="589"/>
    </location>
</feature>
<dbReference type="Pfam" id="PF03663">
    <property type="entry name" value="Glyco_hydro_76"/>
    <property type="match status" value="1"/>
</dbReference>
<evidence type="ECO:0000256" key="2">
    <source>
        <dbReference type="SAM" id="Phobius"/>
    </source>
</evidence>
<accession>A0AAD5YDZ6</accession>